<dbReference type="Pfam" id="PF13527">
    <property type="entry name" value="Acetyltransf_9"/>
    <property type="match status" value="1"/>
</dbReference>
<dbReference type="SUPFAM" id="SSF55729">
    <property type="entry name" value="Acyl-CoA N-acyltransferases (Nat)"/>
    <property type="match status" value="1"/>
</dbReference>
<dbReference type="OrthoDB" id="70281at2"/>
<reference evidence="1" key="1">
    <citation type="submission" date="2006-09" db="EMBL/GenBank/DDBJ databases">
        <title>Complete sequence of Rhodopseudomonas palustris BisA53.</title>
        <authorList>
            <consortium name="US DOE Joint Genome Institute"/>
            <person name="Copeland A."/>
            <person name="Lucas S."/>
            <person name="Lapidus A."/>
            <person name="Barry K."/>
            <person name="Detter J.C."/>
            <person name="Glavina del Rio T."/>
            <person name="Hammon N."/>
            <person name="Israni S."/>
            <person name="Dalin E."/>
            <person name="Tice H."/>
            <person name="Pitluck S."/>
            <person name="Chain P."/>
            <person name="Malfatti S."/>
            <person name="Shin M."/>
            <person name="Vergez L."/>
            <person name="Schmutz J."/>
            <person name="Larimer F."/>
            <person name="Land M."/>
            <person name="Hauser L."/>
            <person name="Pelletier D.A."/>
            <person name="Kyrpides N."/>
            <person name="Kim E."/>
            <person name="Harwood C.S."/>
            <person name="Oda Y."/>
            <person name="Richardson P."/>
        </authorList>
    </citation>
    <scope>NUCLEOTIDE SEQUENCE [LARGE SCALE GENOMIC DNA]</scope>
    <source>
        <strain evidence="1">BisA53</strain>
    </source>
</reference>
<organism evidence="1">
    <name type="scientific">Rhodopseudomonas palustris (strain BisA53)</name>
    <dbReference type="NCBI Taxonomy" id="316055"/>
    <lineage>
        <taxon>Bacteria</taxon>
        <taxon>Pseudomonadati</taxon>
        <taxon>Pseudomonadota</taxon>
        <taxon>Alphaproteobacteria</taxon>
        <taxon>Hyphomicrobiales</taxon>
        <taxon>Nitrobacteraceae</taxon>
        <taxon>Rhodopseudomonas</taxon>
    </lineage>
</organism>
<sequence length="174" mass="19390">MELEIDIEDGEESWPHAEPLFKAIWPQEIVDKLPWAGIRLAYPDQRVMIDADGAIACHVGLHQRVGTWNGHHVVIGGVGSVLTRADCRGRGFAGAALSAAIQSLRACSGIDFALSFCEPHYVEFYRYHGWNAFDGHIYAEQPGGRRCFEAMTPQVFDLRRAPRNGEIDLCGLPW</sequence>
<evidence type="ECO:0000313" key="1">
    <source>
        <dbReference type="EMBL" id="ABJ07769.1"/>
    </source>
</evidence>
<name>Q07JW5_RHOP5</name>
<dbReference type="AlphaFoldDB" id="Q07JW5"/>
<protein>
    <submittedName>
        <fullName evidence="1">GCN5-related N-acetyltransferase</fullName>
    </submittedName>
</protein>
<accession>Q07JW5</accession>
<dbReference type="EMBL" id="CP000463">
    <property type="protein sequence ID" value="ABJ07769.1"/>
    <property type="molecule type" value="Genomic_DNA"/>
</dbReference>
<dbReference type="Gene3D" id="3.40.630.30">
    <property type="match status" value="1"/>
</dbReference>
<dbReference type="InterPro" id="IPR016181">
    <property type="entry name" value="Acyl_CoA_acyltransferase"/>
</dbReference>
<proteinExistence type="predicted"/>
<gene>
    <name evidence="1" type="ordered locus">RPE_3842</name>
</gene>
<dbReference type="eggNOG" id="COG4552">
    <property type="taxonomic scope" value="Bacteria"/>
</dbReference>
<dbReference type="HOGENOM" id="CLU_1529727_0_0_5"/>
<dbReference type="GO" id="GO:0016740">
    <property type="term" value="F:transferase activity"/>
    <property type="evidence" value="ECO:0007669"/>
    <property type="project" value="UniProtKB-KW"/>
</dbReference>
<dbReference type="KEGG" id="rpe:RPE_3842"/>
<dbReference type="STRING" id="316055.RPE_3842"/>
<keyword evidence="1" id="KW-0808">Transferase</keyword>